<evidence type="ECO:0000256" key="1">
    <source>
        <dbReference type="ARBA" id="ARBA00022676"/>
    </source>
</evidence>
<evidence type="ECO:0000256" key="4">
    <source>
        <dbReference type="ARBA" id="ARBA00024346"/>
    </source>
</evidence>
<name>A0ABN1DEV3_9GAMM</name>
<comment type="catalytic activity">
    <reaction evidence="7">
        <text>dTDP-beta-L-rhamnose + L-arginyl-[protein] = N(omega)-(alpha-L-rhamnosyl)-L-arginyl-[protein] + dTDP + H(+)</text>
        <dbReference type="Rhea" id="RHEA:66692"/>
        <dbReference type="Rhea" id="RHEA-COMP:10532"/>
        <dbReference type="Rhea" id="RHEA-COMP:17096"/>
        <dbReference type="ChEBI" id="CHEBI:15378"/>
        <dbReference type="ChEBI" id="CHEBI:29965"/>
        <dbReference type="ChEBI" id="CHEBI:57510"/>
        <dbReference type="ChEBI" id="CHEBI:58369"/>
        <dbReference type="ChEBI" id="CHEBI:167445"/>
    </reaction>
    <physiologicalReaction direction="left-to-right" evidence="7">
        <dbReference type="Rhea" id="RHEA:66693"/>
    </physiologicalReaction>
</comment>
<comment type="function">
    <text evidence="3">Protein-arginine rhamnosyltransferase that catalyzes the transfer of a single rhamnose to elongation factor P (EF-P) on 'Lys-32', a modification required for EF-P-dependent rescue of polyproline stalled ribosomes.</text>
</comment>
<keyword evidence="1" id="KW-0328">Glycosyltransferase</keyword>
<sequence>MSVSSSRWDIFCAVIDNFGDIGICWRLSRQLASEHGVNVRLWVDDLASFQRICPQINVDEMQQTVAGVNIMLWSARTSWAEYSVADVVIEALACSIPMPYQQQMAKHDVKPLWLNLEYLSAEDWVEGCHGLPSPQPHLPLDKYFFFPGFTAATGGLLQETALQQHAQSFSADTVAQQQFWQQLDIKDPSYYAQKISLFAYDHPQLSTLVNCWRQSGQTILCLVPEGALATQLSGLYPQLSISRELVIDALTIKILPFMPQDDYDKLLWACDINFVRGEDSIIRAHWAGKPFIWQIYRQQQQAHLEKLNAFMLRYCAQMPVDTCEAVQQFWLQWNTDGLLDKSWQKFSANLVQIAEYNRLWRVALTANGDLASNLVHFVEKKFIMRRNFS</sequence>
<organism evidence="8 9">
    <name type="scientific">Rheinheimera aquimaris</name>
    <dbReference type="NCBI Taxonomy" id="412437"/>
    <lineage>
        <taxon>Bacteria</taxon>
        <taxon>Pseudomonadati</taxon>
        <taxon>Pseudomonadota</taxon>
        <taxon>Gammaproteobacteria</taxon>
        <taxon>Chromatiales</taxon>
        <taxon>Chromatiaceae</taxon>
        <taxon>Rheinheimera</taxon>
    </lineage>
</organism>
<dbReference type="NCBIfam" id="TIGR03837">
    <property type="entry name" value="efp_Arg_rhamno"/>
    <property type="match status" value="1"/>
</dbReference>
<comment type="similarity">
    <text evidence="4">Belongs to the glycosyltransferase 104 family.</text>
</comment>
<evidence type="ECO:0000313" key="8">
    <source>
        <dbReference type="EMBL" id="GAA0541127.1"/>
    </source>
</evidence>
<evidence type="ECO:0000256" key="3">
    <source>
        <dbReference type="ARBA" id="ARBA00024303"/>
    </source>
</evidence>
<evidence type="ECO:0000256" key="2">
    <source>
        <dbReference type="ARBA" id="ARBA00022679"/>
    </source>
</evidence>
<comment type="caution">
    <text evidence="8">The sequence shown here is derived from an EMBL/GenBank/DDBJ whole genome shotgun (WGS) entry which is preliminary data.</text>
</comment>
<evidence type="ECO:0000256" key="6">
    <source>
        <dbReference type="ARBA" id="ARBA00030025"/>
    </source>
</evidence>
<dbReference type="PIRSF" id="PIRSF015557">
    <property type="entry name" value="UCP015557"/>
    <property type="match status" value="1"/>
</dbReference>
<dbReference type="RefSeq" id="WP_226765548.1">
    <property type="nucleotide sequence ID" value="NZ_BAAAEO010000001.1"/>
</dbReference>
<keyword evidence="2" id="KW-0808">Transferase</keyword>
<evidence type="ECO:0000313" key="9">
    <source>
        <dbReference type="Proteomes" id="UP001501169"/>
    </source>
</evidence>
<keyword evidence="8" id="KW-0251">Elongation factor</keyword>
<dbReference type="EMBL" id="BAAAEO010000001">
    <property type="protein sequence ID" value="GAA0541127.1"/>
    <property type="molecule type" value="Genomic_DNA"/>
</dbReference>
<evidence type="ECO:0000256" key="5">
    <source>
        <dbReference type="ARBA" id="ARBA00024416"/>
    </source>
</evidence>
<gene>
    <name evidence="8" type="primary">earP</name>
    <name evidence="8" type="ORF">GCM10009098_05890</name>
</gene>
<dbReference type="GO" id="GO:0003746">
    <property type="term" value="F:translation elongation factor activity"/>
    <property type="evidence" value="ECO:0007669"/>
    <property type="project" value="UniProtKB-KW"/>
</dbReference>
<dbReference type="InterPro" id="IPR016633">
    <property type="entry name" value="EarP"/>
</dbReference>
<dbReference type="Pfam" id="PF10093">
    <property type="entry name" value="EarP"/>
    <property type="match status" value="1"/>
</dbReference>
<keyword evidence="8" id="KW-0648">Protein biosynthesis</keyword>
<keyword evidence="9" id="KW-1185">Reference proteome</keyword>
<reference evidence="8 9" key="1">
    <citation type="journal article" date="2019" name="Int. J. Syst. Evol. Microbiol.">
        <title>The Global Catalogue of Microorganisms (GCM) 10K type strain sequencing project: providing services to taxonomists for standard genome sequencing and annotation.</title>
        <authorList>
            <consortium name="The Broad Institute Genomics Platform"/>
            <consortium name="The Broad Institute Genome Sequencing Center for Infectious Disease"/>
            <person name="Wu L."/>
            <person name="Ma J."/>
        </authorList>
    </citation>
    <scope>NUCLEOTIDE SEQUENCE [LARGE SCALE GENOMIC DNA]</scope>
    <source>
        <strain evidence="8 9">JCM 14331</strain>
    </source>
</reference>
<evidence type="ECO:0000256" key="7">
    <source>
        <dbReference type="ARBA" id="ARBA00048472"/>
    </source>
</evidence>
<proteinExistence type="inferred from homology"/>
<dbReference type="Proteomes" id="UP001501169">
    <property type="component" value="Unassembled WGS sequence"/>
</dbReference>
<accession>A0ABN1DEV3</accession>
<protein>
    <recommendedName>
        <fullName evidence="5">Protein-arginine rhamnosyltransferase</fullName>
    </recommendedName>
    <alternativeName>
        <fullName evidence="6">EF-P arginine rhamnosyltransferase</fullName>
    </alternativeName>
</protein>